<dbReference type="PANTHER" id="PTHR30244">
    <property type="entry name" value="TRANSAMINASE"/>
    <property type="match status" value="1"/>
</dbReference>
<reference evidence="1 2" key="1">
    <citation type="submission" date="2014-02" db="EMBL/GenBank/DDBJ databases">
        <title>Genome sequence of Paenibacillus darwinianus reveals adaptive mechanisms for survival in Antarctic soils.</title>
        <authorList>
            <person name="Dsouza M."/>
            <person name="Taylor M.W."/>
            <person name="Turner S.J."/>
            <person name="Aislabie J."/>
        </authorList>
    </citation>
    <scope>NUCLEOTIDE SEQUENCE [LARGE SCALE GENOMIC DNA]</scope>
    <source>
        <strain evidence="1 2">CE1</strain>
    </source>
</reference>
<accession>A0A9W5W787</accession>
<dbReference type="InterPro" id="IPR000653">
    <property type="entry name" value="DegT/StrS_aminotransferase"/>
</dbReference>
<gene>
    <name evidence="1" type="ORF">BG53_00925</name>
</gene>
<dbReference type="GO" id="GO:0000271">
    <property type="term" value="P:polysaccharide biosynthetic process"/>
    <property type="evidence" value="ECO:0007669"/>
    <property type="project" value="TreeGrafter"/>
</dbReference>
<dbReference type="Proteomes" id="UP000053750">
    <property type="component" value="Unassembled WGS sequence"/>
</dbReference>
<dbReference type="PANTHER" id="PTHR30244:SF34">
    <property type="entry name" value="DTDP-4-AMINO-4,6-DIDEOXYGALACTOSE TRANSAMINASE"/>
    <property type="match status" value="1"/>
</dbReference>
<keyword evidence="2" id="KW-1185">Reference proteome</keyword>
<dbReference type="InterPro" id="IPR015422">
    <property type="entry name" value="PyrdxlP-dep_Trfase_small"/>
</dbReference>
<name>A0A9W5W787_9BACL</name>
<dbReference type="Gene3D" id="3.90.1150.10">
    <property type="entry name" value="Aspartate Aminotransferase, domain 1"/>
    <property type="match status" value="1"/>
</dbReference>
<comment type="caution">
    <text evidence="1">The sequence shown here is derived from an EMBL/GenBank/DDBJ whole genome shotgun (WGS) entry which is preliminary data.</text>
</comment>
<sequence>MDKLERFMDKRREIASIYDAAFGGLNGLVLPAQHADAESSWHLYVLRWRKEAFKADRQTIFEALRAENIGVHVHYIPVYRQPYYQANGYAGVRCEHAEAYYETSLSLPIFPKMTAEDVRDVIRAVTKIYEAYAVK</sequence>
<dbReference type="SUPFAM" id="SSF53383">
    <property type="entry name" value="PLP-dependent transferases"/>
    <property type="match status" value="1"/>
</dbReference>
<evidence type="ECO:0000313" key="2">
    <source>
        <dbReference type="Proteomes" id="UP000053750"/>
    </source>
</evidence>
<protein>
    <submittedName>
        <fullName evidence="1">Uncharacterized protein</fullName>
    </submittedName>
</protein>
<proteinExistence type="predicted"/>
<organism evidence="1 2">
    <name type="scientific">Paenibacillus darwinianus</name>
    <dbReference type="NCBI Taxonomy" id="1380763"/>
    <lineage>
        <taxon>Bacteria</taxon>
        <taxon>Bacillati</taxon>
        <taxon>Bacillota</taxon>
        <taxon>Bacilli</taxon>
        <taxon>Bacillales</taxon>
        <taxon>Paenibacillaceae</taxon>
        <taxon>Paenibacillus</taxon>
    </lineage>
</organism>
<dbReference type="GO" id="GO:0030170">
    <property type="term" value="F:pyridoxal phosphate binding"/>
    <property type="evidence" value="ECO:0007669"/>
    <property type="project" value="TreeGrafter"/>
</dbReference>
<dbReference type="RefSeq" id="WP_051587625.1">
    <property type="nucleotide sequence ID" value="NZ_KK082132.1"/>
</dbReference>
<dbReference type="AlphaFoldDB" id="A0A9W5W787"/>
<evidence type="ECO:0000313" key="1">
    <source>
        <dbReference type="EMBL" id="EXX89016.1"/>
    </source>
</evidence>
<dbReference type="OrthoDB" id="9810913at2"/>
<dbReference type="GO" id="GO:0008483">
    <property type="term" value="F:transaminase activity"/>
    <property type="evidence" value="ECO:0007669"/>
    <property type="project" value="TreeGrafter"/>
</dbReference>
<dbReference type="InterPro" id="IPR015424">
    <property type="entry name" value="PyrdxlP-dep_Trfase"/>
</dbReference>
<dbReference type="EMBL" id="JFHU01000111">
    <property type="protein sequence ID" value="EXX89016.1"/>
    <property type="molecule type" value="Genomic_DNA"/>
</dbReference>
<dbReference type="Pfam" id="PF01041">
    <property type="entry name" value="DegT_DnrJ_EryC1"/>
    <property type="match status" value="1"/>
</dbReference>